<dbReference type="InterPro" id="IPR031127">
    <property type="entry name" value="E3_UB_ligase_RBR"/>
</dbReference>
<dbReference type="FunCoup" id="A0A1E7FE35">
    <property type="interactions" value="369"/>
</dbReference>
<proteinExistence type="predicted"/>
<evidence type="ECO:0000313" key="15">
    <source>
        <dbReference type="Proteomes" id="UP000095751"/>
    </source>
</evidence>
<evidence type="ECO:0000256" key="1">
    <source>
        <dbReference type="ARBA" id="ARBA00001798"/>
    </source>
</evidence>
<keyword evidence="8" id="KW-0862">Zinc</keyword>
<dbReference type="Gene3D" id="3.30.40.10">
    <property type="entry name" value="Zinc/RING finger domain, C3HC4 (zinc finger)"/>
    <property type="match status" value="1"/>
</dbReference>
<dbReference type="InterPro" id="IPR048962">
    <property type="entry name" value="ARIH1-like_UBL"/>
</dbReference>
<dbReference type="GO" id="GO:0061630">
    <property type="term" value="F:ubiquitin protein ligase activity"/>
    <property type="evidence" value="ECO:0007669"/>
    <property type="project" value="UniProtKB-EC"/>
</dbReference>
<evidence type="ECO:0000256" key="7">
    <source>
        <dbReference type="ARBA" id="ARBA00022786"/>
    </source>
</evidence>
<evidence type="ECO:0000313" key="14">
    <source>
        <dbReference type="EMBL" id="OEU16419.1"/>
    </source>
</evidence>
<sequence length="503" mass="57441">MSSSAEEDEYEYDYSDEEVGDDDSGMDWNPSAIASENPNAAPTMMYVHQKKGIRILPANELLPEMKRRLKDVTEILDISPAAAAVLLRAHNWSKEQLCEVFYADSEKILKKCGVNHRCNPKLPPKSSDDNCPICYDEMKVGTKMAMPCGHEFCLDCWHDFCVNAIKQEGPSCVYSTCPDASCTECLTEVEVETACPDYLQKFQTFQLRNFVQSNTLTRWCPGIGCERIACAPNASAMEQEGNVAHCDGCCTSFCLICGEEPHAPSGCKDLALWNEKCRNESETANWILANTKSCPKCASRIEKNQGCNHITCQRCKHDFCWICLQEWSTHGANTGGYYKCNKYDSGNSDTADQSDAAKAKRELDRYLHYYKRFHAHSEAQTFAKKQLNETENRMVRLQESSENAKWSDVEFLKTANEQLVECRRVLKYTYVYAYYLNSSAKMQKERFENHQEMLEKFTENLSELSEKPLDQMDRTEVVNTTRVVDRFMKNILQCVDEGMDIHL</sequence>
<evidence type="ECO:0000256" key="11">
    <source>
        <dbReference type="SAM" id="MobiDB-lite"/>
    </source>
</evidence>
<dbReference type="OrthoDB" id="10009520at2759"/>
<dbReference type="InterPro" id="IPR001841">
    <property type="entry name" value="Znf_RING"/>
</dbReference>
<accession>A0A1E7FE35</accession>
<dbReference type="InParanoid" id="A0A1E7FE35"/>
<evidence type="ECO:0000256" key="3">
    <source>
        <dbReference type="ARBA" id="ARBA00022679"/>
    </source>
</evidence>
<dbReference type="Pfam" id="PF22191">
    <property type="entry name" value="IBR_1"/>
    <property type="match status" value="1"/>
</dbReference>
<keyword evidence="10" id="KW-0175">Coiled coil</keyword>
<feature type="region of interest" description="Disordered" evidence="11">
    <location>
        <begin position="1"/>
        <end position="25"/>
    </location>
</feature>
<dbReference type="GO" id="GO:0016567">
    <property type="term" value="P:protein ubiquitination"/>
    <property type="evidence" value="ECO:0007669"/>
    <property type="project" value="InterPro"/>
</dbReference>
<dbReference type="PANTHER" id="PTHR11685">
    <property type="entry name" value="RBR FAMILY RING FINGER AND IBR DOMAIN-CONTAINING"/>
    <property type="match status" value="1"/>
</dbReference>
<keyword evidence="5" id="KW-0677">Repeat</keyword>
<evidence type="ECO:0000259" key="13">
    <source>
        <dbReference type="PROSITE" id="PS51873"/>
    </source>
</evidence>
<evidence type="ECO:0000256" key="2">
    <source>
        <dbReference type="ARBA" id="ARBA00012251"/>
    </source>
</evidence>
<dbReference type="FunFam" id="1.20.120.1750:FF:000002">
    <property type="entry name" value="RBR-type E3 ubiquitin transferase"/>
    <property type="match status" value="1"/>
</dbReference>
<dbReference type="Pfam" id="PF19422">
    <property type="entry name" value="Ariadne"/>
    <property type="match status" value="1"/>
</dbReference>
<feature type="domain" description="RING-type" evidence="13">
    <location>
        <begin position="127"/>
        <end position="344"/>
    </location>
</feature>
<comment type="catalytic activity">
    <reaction evidence="1">
        <text>[E2 ubiquitin-conjugating enzyme]-S-ubiquitinyl-L-cysteine + [acceptor protein]-L-lysine = [E2 ubiquitin-conjugating enzyme]-L-cysteine + [acceptor protein]-N(6)-ubiquitinyl-L-lysine.</text>
        <dbReference type="EC" id="2.3.2.31"/>
    </reaction>
</comment>
<evidence type="ECO:0000256" key="5">
    <source>
        <dbReference type="ARBA" id="ARBA00022737"/>
    </source>
</evidence>
<dbReference type="SMART" id="SM00647">
    <property type="entry name" value="IBR"/>
    <property type="match status" value="2"/>
</dbReference>
<dbReference type="InterPro" id="IPR027370">
    <property type="entry name" value="Znf-RING_euk"/>
</dbReference>
<evidence type="ECO:0000256" key="10">
    <source>
        <dbReference type="SAM" id="Coils"/>
    </source>
</evidence>
<dbReference type="InterPro" id="IPR017907">
    <property type="entry name" value="Znf_RING_CS"/>
</dbReference>
<dbReference type="Pfam" id="PF13445">
    <property type="entry name" value="zf-RING_UBOX"/>
    <property type="match status" value="1"/>
</dbReference>
<dbReference type="Pfam" id="PF21235">
    <property type="entry name" value="UBA_ARI1"/>
    <property type="match status" value="1"/>
</dbReference>
<evidence type="ECO:0000256" key="4">
    <source>
        <dbReference type="ARBA" id="ARBA00022723"/>
    </source>
</evidence>
<gene>
    <name evidence="14" type="ORF">FRACYDRAFT_239013</name>
</gene>
<evidence type="ECO:0000259" key="12">
    <source>
        <dbReference type="PROSITE" id="PS50089"/>
    </source>
</evidence>
<feature type="domain" description="RING-type" evidence="12">
    <location>
        <begin position="131"/>
        <end position="178"/>
    </location>
</feature>
<dbReference type="InterPro" id="IPR044066">
    <property type="entry name" value="TRIAD_supradom"/>
</dbReference>
<feature type="coiled-coil region" evidence="10">
    <location>
        <begin position="380"/>
        <end position="407"/>
    </location>
</feature>
<feature type="coiled-coil region" evidence="10">
    <location>
        <begin position="440"/>
        <end position="467"/>
    </location>
</feature>
<keyword evidence="3" id="KW-0808">Transferase</keyword>
<evidence type="ECO:0000256" key="6">
    <source>
        <dbReference type="ARBA" id="ARBA00022771"/>
    </source>
</evidence>
<dbReference type="Proteomes" id="UP000095751">
    <property type="component" value="Unassembled WGS sequence"/>
</dbReference>
<dbReference type="Pfam" id="PF01485">
    <property type="entry name" value="IBR"/>
    <property type="match status" value="1"/>
</dbReference>
<name>A0A1E7FE35_9STRA</name>
<protein>
    <recommendedName>
        <fullName evidence="2">RBR-type E3 ubiquitin transferase</fullName>
        <ecNumber evidence="2">2.3.2.31</ecNumber>
    </recommendedName>
</protein>
<keyword evidence="15" id="KW-1185">Reference proteome</keyword>
<dbReference type="GO" id="GO:0008270">
    <property type="term" value="F:zinc ion binding"/>
    <property type="evidence" value="ECO:0007669"/>
    <property type="project" value="UniProtKB-KW"/>
</dbReference>
<dbReference type="KEGG" id="fcy:FRACYDRAFT_239013"/>
<keyword evidence="7" id="KW-0833">Ubl conjugation pathway</keyword>
<evidence type="ECO:0000256" key="9">
    <source>
        <dbReference type="PROSITE-ProRule" id="PRU00175"/>
    </source>
</evidence>
<dbReference type="InterPro" id="IPR013083">
    <property type="entry name" value="Znf_RING/FYVE/PHD"/>
</dbReference>
<dbReference type="SUPFAM" id="SSF57850">
    <property type="entry name" value="RING/U-box"/>
    <property type="match status" value="3"/>
</dbReference>
<evidence type="ECO:0000256" key="8">
    <source>
        <dbReference type="ARBA" id="ARBA00022833"/>
    </source>
</evidence>
<dbReference type="Gene3D" id="1.20.120.1750">
    <property type="match status" value="1"/>
</dbReference>
<dbReference type="InterPro" id="IPR045840">
    <property type="entry name" value="Ariadne"/>
</dbReference>
<keyword evidence="4" id="KW-0479">Metal-binding</keyword>
<dbReference type="PROSITE" id="PS51873">
    <property type="entry name" value="TRIAD"/>
    <property type="match status" value="1"/>
</dbReference>
<organism evidence="14 15">
    <name type="scientific">Fragilariopsis cylindrus CCMP1102</name>
    <dbReference type="NCBI Taxonomy" id="635003"/>
    <lineage>
        <taxon>Eukaryota</taxon>
        <taxon>Sar</taxon>
        <taxon>Stramenopiles</taxon>
        <taxon>Ochrophyta</taxon>
        <taxon>Bacillariophyta</taxon>
        <taxon>Bacillariophyceae</taxon>
        <taxon>Bacillariophycidae</taxon>
        <taxon>Bacillariales</taxon>
        <taxon>Bacillariaceae</taxon>
        <taxon>Fragilariopsis</taxon>
    </lineage>
</organism>
<dbReference type="AlphaFoldDB" id="A0A1E7FE35"/>
<reference evidence="14 15" key="1">
    <citation type="submission" date="2016-09" db="EMBL/GenBank/DDBJ databases">
        <title>Extensive genetic diversity and differential bi-allelic expression allows diatom success in the polar Southern Ocean.</title>
        <authorList>
            <consortium name="DOE Joint Genome Institute"/>
            <person name="Mock T."/>
            <person name="Otillar R.P."/>
            <person name="Strauss J."/>
            <person name="Dupont C."/>
            <person name="Frickenhaus S."/>
            <person name="Maumus F."/>
            <person name="Mcmullan M."/>
            <person name="Sanges R."/>
            <person name="Schmutz J."/>
            <person name="Toseland A."/>
            <person name="Valas R."/>
            <person name="Veluchamy A."/>
            <person name="Ward B.J."/>
            <person name="Allen A."/>
            <person name="Barry K."/>
            <person name="Falciatore A."/>
            <person name="Ferrante M."/>
            <person name="Fortunato A.E."/>
            <person name="Gloeckner G."/>
            <person name="Gruber A."/>
            <person name="Hipkin R."/>
            <person name="Janech M."/>
            <person name="Kroth P."/>
            <person name="Leese F."/>
            <person name="Lindquist E."/>
            <person name="Lyon B.R."/>
            <person name="Martin J."/>
            <person name="Mayer C."/>
            <person name="Parker M."/>
            <person name="Quesneville H."/>
            <person name="Raymond J."/>
            <person name="Uhlig C."/>
            <person name="Valentin K.U."/>
            <person name="Worden A.Z."/>
            <person name="Armbrust E.V."/>
            <person name="Bowler C."/>
            <person name="Green B."/>
            <person name="Moulton V."/>
            <person name="Van Oosterhout C."/>
            <person name="Grigoriev I."/>
        </authorList>
    </citation>
    <scope>NUCLEOTIDE SEQUENCE [LARGE SCALE GENOMIC DNA]</scope>
    <source>
        <strain evidence="14 15">CCMP1102</strain>
    </source>
</reference>
<dbReference type="EMBL" id="KV784358">
    <property type="protein sequence ID" value="OEU16419.1"/>
    <property type="molecule type" value="Genomic_DNA"/>
</dbReference>
<dbReference type="PROSITE" id="PS50089">
    <property type="entry name" value="ZF_RING_2"/>
    <property type="match status" value="1"/>
</dbReference>
<dbReference type="EC" id="2.3.2.31" evidence="2"/>
<dbReference type="PROSITE" id="PS00518">
    <property type="entry name" value="ZF_RING_1"/>
    <property type="match status" value="1"/>
</dbReference>
<dbReference type="InterPro" id="IPR002867">
    <property type="entry name" value="IBR_dom"/>
</dbReference>
<keyword evidence="6 9" id="KW-0863">Zinc-finger</keyword>